<evidence type="ECO:0000256" key="2">
    <source>
        <dbReference type="ARBA" id="ARBA00022448"/>
    </source>
</evidence>
<gene>
    <name evidence="11" type="ORF">FRZ40_06165</name>
    <name evidence="10" type="ORF">V4C56_22730</name>
</gene>
<reference evidence="11 12" key="1">
    <citation type="journal article" date="2018" name="Int. J. Syst. Evol. Microbiol.">
        <title>Paraburkholderia azotifigens sp. nov., a nitrogen-fixing bacterium isolated from paddy soil.</title>
        <authorList>
            <person name="Choi G.M."/>
            <person name="Im W.T."/>
        </authorList>
    </citation>
    <scope>NUCLEOTIDE SEQUENCE [LARGE SCALE GENOMIC DNA]</scope>
    <source>
        <strain evidence="11 12">NF 2-5-3</strain>
    </source>
</reference>
<evidence type="ECO:0000256" key="7">
    <source>
        <dbReference type="ARBA" id="ARBA00023136"/>
    </source>
</evidence>
<keyword evidence="6 9" id="KW-1133">Transmembrane helix</keyword>
<evidence type="ECO:0000313" key="10">
    <source>
        <dbReference type="EMBL" id="MEM5342424.1"/>
    </source>
</evidence>
<keyword evidence="7 9" id="KW-0472">Membrane</keyword>
<sequence length="320" mass="33267">MQPFVIDALNGVSYGLLLFMLSAGLTLIFSMLGVLNFAHASFYMLGAYVGFSVAARAGFWWALVIAPPVVGLMGAVLERWLLRRVRPHGHLAELLLTFGAAYLIGEGVKLAWGLQALSVSVPATLDGPLFDVYGLAFPRYRAFMMAVALAMLAVLFAVLRVSKAGLIVRAALTHPQAVAALGHDVPRVFTGVFAAGTALAALAGVIGAPLFVVEPAMAESVGSIVFVVVVIGGLGSLGGALVASLVIGCLQTFAVSTDIALGELLGELPGELSGNLDHALPAAWSALTLAQLAPLVPYVLLVAMLAVRSRGFFGQRDDDA</sequence>
<keyword evidence="5" id="KW-0029">Amino-acid transport</keyword>
<feature type="transmembrane region" description="Helical" evidence="9">
    <location>
        <begin position="12"/>
        <end position="38"/>
    </location>
</feature>
<evidence type="ECO:0000256" key="4">
    <source>
        <dbReference type="ARBA" id="ARBA00022692"/>
    </source>
</evidence>
<protein>
    <submittedName>
        <fullName evidence="11">Branched-chain amino acid ABC transporter permease</fullName>
    </submittedName>
</protein>
<dbReference type="GO" id="GO:0022857">
    <property type="term" value="F:transmembrane transporter activity"/>
    <property type="evidence" value="ECO:0007669"/>
    <property type="project" value="InterPro"/>
</dbReference>
<dbReference type="AlphaFoldDB" id="A0A5C6VQD5"/>
<reference evidence="11" key="2">
    <citation type="submission" date="2019-08" db="EMBL/GenBank/DDBJ databases">
        <authorList>
            <person name="Im W.-T."/>
        </authorList>
    </citation>
    <scope>NUCLEOTIDE SEQUENCE</scope>
    <source>
        <strain evidence="11">NF 2-5-3</strain>
    </source>
</reference>
<dbReference type="EMBL" id="VOQS01000001">
    <property type="protein sequence ID" value="TXC87200.1"/>
    <property type="molecule type" value="Genomic_DNA"/>
</dbReference>
<reference evidence="10 13" key="3">
    <citation type="submission" date="2024-01" db="EMBL/GenBank/DDBJ databases">
        <title>The diversity of rhizobia nodulating Mimosa spp. in eleven states of Brazil covering several biomes is determined by host plant, location, and edaphic factors.</title>
        <authorList>
            <person name="Rouws L."/>
            <person name="Barauna A."/>
            <person name="Beukes C."/>
            <person name="De Faria S.M."/>
            <person name="Gross E."/>
            <person name="Dos Reis Junior F.B."/>
            <person name="Simon M."/>
            <person name="Maluk M."/>
            <person name="Odee D.W."/>
            <person name="Kenicer G."/>
            <person name="Young J.P.W."/>
            <person name="Reis V.M."/>
            <person name="Zilli J."/>
            <person name="James E.K."/>
        </authorList>
    </citation>
    <scope>NUCLEOTIDE SEQUENCE [LARGE SCALE GENOMIC DNA]</scope>
    <source>
        <strain evidence="10 13">JPY530</strain>
    </source>
</reference>
<evidence type="ECO:0000256" key="9">
    <source>
        <dbReference type="SAM" id="Phobius"/>
    </source>
</evidence>
<evidence type="ECO:0000256" key="6">
    <source>
        <dbReference type="ARBA" id="ARBA00022989"/>
    </source>
</evidence>
<keyword evidence="4 9" id="KW-0812">Transmembrane</keyword>
<evidence type="ECO:0000256" key="3">
    <source>
        <dbReference type="ARBA" id="ARBA00022475"/>
    </source>
</evidence>
<keyword evidence="2" id="KW-0813">Transport</keyword>
<feature type="transmembrane region" description="Helical" evidence="9">
    <location>
        <begin position="140"/>
        <end position="159"/>
    </location>
</feature>
<dbReference type="CDD" id="cd06582">
    <property type="entry name" value="TM_PBP1_LivH_like"/>
    <property type="match status" value="1"/>
</dbReference>
<dbReference type="EMBL" id="JAZHGA010000016">
    <property type="protein sequence ID" value="MEM5342424.1"/>
    <property type="molecule type" value="Genomic_DNA"/>
</dbReference>
<evidence type="ECO:0000256" key="8">
    <source>
        <dbReference type="ARBA" id="ARBA00037998"/>
    </source>
</evidence>
<proteinExistence type="inferred from homology"/>
<accession>A0A5C6VQD5</accession>
<dbReference type="RefSeq" id="WP_147233646.1">
    <property type="nucleotide sequence ID" value="NZ_JAZHFZ010000012.1"/>
</dbReference>
<feature type="transmembrane region" description="Helical" evidence="9">
    <location>
        <begin position="58"/>
        <end position="82"/>
    </location>
</feature>
<feature type="transmembrane region" description="Helical" evidence="9">
    <location>
        <begin position="224"/>
        <end position="247"/>
    </location>
</feature>
<dbReference type="GO" id="GO:0005886">
    <property type="term" value="C:plasma membrane"/>
    <property type="evidence" value="ECO:0007669"/>
    <property type="project" value="UniProtKB-SubCell"/>
</dbReference>
<dbReference type="PANTHER" id="PTHR11795">
    <property type="entry name" value="BRANCHED-CHAIN AMINO ACID TRANSPORT SYSTEM PERMEASE PROTEIN LIVH"/>
    <property type="match status" value="1"/>
</dbReference>
<dbReference type="Proteomes" id="UP001481677">
    <property type="component" value="Unassembled WGS sequence"/>
</dbReference>
<comment type="subcellular location">
    <subcellularLocation>
        <location evidence="1">Cell membrane</location>
        <topology evidence="1">Multi-pass membrane protein</topology>
    </subcellularLocation>
</comment>
<evidence type="ECO:0000313" key="11">
    <source>
        <dbReference type="EMBL" id="TXC87200.1"/>
    </source>
</evidence>
<evidence type="ECO:0000313" key="13">
    <source>
        <dbReference type="Proteomes" id="UP001481677"/>
    </source>
</evidence>
<evidence type="ECO:0000256" key="1">
    <source>
        <dbReference type="ARBA" id="ARBA00004651"/>
    </source>
</evidence>
<organism evidence="11 12">
    <name type="scientific">Paraburkholderia azotifigens</name>
    <dbReference type="NCBI Taxonomy" id="2057004"/>
    <lineage>
        <taxon>Bacteria</taxon>
        <taxon>Pseudomonadati</taxon>
        <taxon>Pseudomonadota</taxon>
        <taxon>Betaproteobacteria</taxon>
        <taxon>Burkholderiales</taxon>
        <taxon>Burkholderiaceae</taxon>
        <taxon>Paraburkholderia</taxon>
    </lineage>
</organism>
<keyword evidence="13" id="KW-1185">Reference proteome</keyword>
<dbReference type="Pfam" id="PF02653">
    <property type="entry name" value="BPD_transp_2"/>
    <property type="match status" value="1"/>
</dbReference>
<evidence type="ECO:0000256" key="5">
    <source>
        <dbReference type="ARBA" id="ARBA00022970"/>
    </source>
</evidence>
<evidence type="ECO:0000313" key="12">
    <source>
        <dbReference type="Proteomes" id="UP000321776"/>
    </source>
</evidence>
<dbReference type="InterPro" id="IPR001851">
    <property type="entry name" value="ABC_transp_permease"/>
</dbReference>
<dbReference type="GO" id="GO:0006865">
    <property type="term" value="P:amino acid transport"/>
    <property type="evidence" value="ECO:0007669"/>
    <property type="project" value="UniProtKB-KW"/>
</dbReference>
<feature type="transmembrane region" description="Helical" evidence="9">
    <location>
        <begin position="188"/>
        <end position="212"/>
    </location>
</feature>
<comment type="similarity">
    <text evidence="8">Belongs to the binding-protein-dependent transport system permease family. LivHM subfamily.</text>
</comment>
<feature type="transmembrane region" description="Helical" evidence="9">
    <location>
        <begin position="282"/>
        <end position="307"/>
    </location>
</feature>
<dbReference type="PANTHER" id="PTHR11795:SF442">
    <property type="entry name" value="ABC TRANSPORTER ATP-BINDING PROTEIN"/>
    <property type="match status" value="1"/>
</dbReference>
<dbReference type="InterPro" id="IPR052157">
    <property type="entry name" value="BCAA_transport_permease"/>
</dbReference>
<name>A0A5C6VQD5_9BURK</name>
<keyword evidence="3" id="KW-1003">Cell membrane</keyword>
<comment type="caution">
    <text evidence="11">The sequence shown here is derived from an EMBL/GenBank/DDBJ whole genome shotgun (WGS) entry which is preliminary data.</text>
</comment>
<dbReference type="Proteomes" id="UP000321776">
    <property type="component" value="Unassembled WGS sequence"/>
</dbReference>